<dbReference type="AlphaFoldDB" id="A0A1A0R3J6"/>
<evidence type="ECO:0000256" key="1">
    <source>
        <dbReference type="SAM" id="MobiDB-lite"/>
    </source>
</evidence>
<sequence>MMRRTLVTAAAATLLVAGVAACGNSSDEPGPLGPPTPSGATEIPGGPMEQLPVPADPKIPTSQQEAQDTVLRYMQQTIDALPEGFSLDGTRYMVGDGTTYCEDEPADRNAPVKLEDWRDMKVPPDTDVKALIAQVGGIWEGWGWEVLERDGFTKPNRFGYAPDGYVLHIEARPDPTQAPSLIGSSPCFPGDLRQDDVERPPVLNQSA</sequence>
<accession>A0A1A0R3J6</accession>
<dbReference type="PROSITE" id="PS51257">
    <property type="entry name" value="PROKAR_LIPOPROTEIN"/>
    <property type="match status" value="1"/>
</dbReference>
<comment type="caution">
    <text evidence="3">The sequence shown here is derived from an EMBL/GenBank/DDBJ whole genome shotgun (WGS) entry which is preliminary data.</text>
</comment>
<feature type="signal peptide" evidence="2">
    <location>
        <begin position="1"/>
        <end position="22"/>
    </location>
</feature>
<feature type="chain" id="PRO_5039626209" evidence="2">
    <location>
        <begin position="23"/>
        <end position="207"/>
    </location>
</feature>
<dbReference type="Proteomes" id="UP000192772">
    <property type="component" value="Unassembled WGS sequence"/>
</dbReference>
<dbReference type="EMBL" id="MVHP01000002">
    <property type="protein sequence ID" value="ORA68767.1"/>
    <property type="molecule type" value="Genomic_DNA"/>
</dbReference>
<gene>
    <name evidence="3" type="ORF">BST23_02790</name>
</gene>
<accession>A0A1X0D8S5</accession>
<proteinExistence type="predicted"/>
<dbReference type="STRING" id="81858.BST23_02790"/>
<feature type="region of interest" description="Disordered" evidence="1">
    <location>
        <begin position="24"/>
        <end position="60"/>
    </location>
</feature>
<organism evidence="3 4">
    <name type="scientific">Mycolicibacterium elephantis</name>
    <dbReference type="NCBI Taxonomy" id="81858"/>
    <lineage>
        <taxon>Bacteria</taxon>
        <taxon>Bacillati</taxon>
        <taxon>Actinomycetota</taxon>
        <taxon>Actinomycetes</taxon>
        <taxon>Mycobacteriales</taxon>
        <taxon>Mycobacteriaceae</taxon>
        <taxon>Mycolicibacterium</taxon>
    </lineage>
</organism>
<reference evidence="3 4" key="1">
    <citation type="submission" date="2017-02" db="EMBL/GenBank/DDBJ databases">
        <title>The new phylogeny of genus Mycobacterium.</title>
        <authorList>
            <person name="Tortoli E."/>
            <person name="Trovato A."/>
            <person name="Cirillo D.M."/>
        </authorList>
    </citation>
    <scope>NUCLEOTIDE SEQUENCE [LARGE SCALE GENOMIC DNA]</scope>
    <source>
        <strain evidence="3 4">FI-09383</strain>
    </source>
</reference>
<feature type="region of interest" description="Disordered" evidence="1">
    <location>
        <begin position="175"/>
        <end position="207"/>
    </location>
</feature>
<evidence type="ECO:0000313" key="4">
    <source>
        <dbReference type="Proteomes" id="UP000192772"/>
    </source>
</evidence>
<evidence type="ECO:0000256" key="2">
    <source>
        <dbReference type="SAM" id="SignalP"/>
    </source>
</evidence>
<dbReference type="RefSeq" id="WP_064889570.1">
    <property type="nucleotide sequence ID" value="NZ_LZSM01000001.1"/>
</dbReference>
<evidence type="ECO:0000313" key="3">
    <source>
        <dbReference type="EMBL" id="ORA68767.1"/>
    </source>
</evidence>
<name>A0A1A0R3J6_9MYCO</name>
<keyword evidence="2" id="KW-0732">Signal</keyword>
<protein>
    <submittedName>
        <fullName evidence="3">Uncharacterized protein</fullName>
    </submittedName>
</protein>